<dbReference type="PANTHER" id="PTHR20948:SF2">
    <property type="entry name" value="TRANSMEMBRANE PROTEIN 164"/>
    <property type="match status" value="1"/>
</dbReference>
<sequence length="247" mass="27866">WAYSGVNFSLASSGGPDCVTFLTVERKILETVLISFLSILQISFAWSDIKSASVNFQNVGKVDDRISNSMNKFLALLSLAFGIEIGFKLSTRQVIWLLNPCHMITMAQIFLLSATPSKTSLIIFRLHLYYLIGPIIALIIPVVHSRKLLLEREMYFIQHVLILVAPYFIMKNKAYTVERKNDMSWPVMAQGLVFLFHFTVLQALSILTQVNIDNIICPASADPFSGQWYRMVGVAHQTFLITITGKL</sequence>
<dbReference type="eggNOG" id="ENOG502QWAJ">
    <property type="taxonomic scope" value="Eukaryota"/>
</dbReference>
<organism evidence="3 4">
    <name type="scientific">Helobdella robusta</name>
    <name type="common">Californian leech</name>
    <dbReference type="NCBI Taxonomy" id="6412"/>
    <lineage>
        <taxon>Eukaryota</taxon>
        <taxon>Metazoa</taxon>
        <taxon>Spiralia</taxon>
        <taxon>Lophotrochozoa</taxon>
        <taxon>Annelida</taxon>
        <taxon>Clitellata</taxon>
        <taxon>Hirudinea</taxon>
        <taxon>Rhynchobdellida</taxon>
        <taxon>Glossiphoniidae</taxon>
        <taxon>Helobdella</taxon>
    </lineage>
</organism>
<dbReference type="AlphaFoldDB" id="T1EI30"/>
<evidence type="ECO:0008006" key="5">
    <source>
        <dbReference type="Google" id="ProtNLM"/>
    </source>
</evidence>
<gene>
    <name evidence="3" type="primary">20196230</name>
    <name evidence="2" type="ORF">HELRODRAFT_133970</name>
</gene>
<evidence type="ECO:0000313" key="4">
    <source>
        <dbReference type="Proteomes" id="UP000015101"/>
    </source>
</evidence>
<dbReference type="KEGG" id="hro:HELRODRAFT_133970"/>
<keyword evidence="1" id="KW-1133">Transmembrane helix</keyword>
<dbReference type="EMBL" id="AMQM01007647">
    <property type="status" value="NOT_ANNOTATED_CDS"/>
    <property type="molecule type" value="Genomic_DNA"/>
</dbReference>
<name>T1EI30_HELRO</name>
<keyword evidence="4" id="KW-1185">Reference proteome</keyword>
<reference evidence="2 4" key="2">
    <citation type="journal article" date="2013" name="Nature">
        <title>Insights into bilaterian evolution from three spiralian genomes.</title>
        <authorList>
            <person name="Simakov O."/>
            <person name="Marletaz F."/>
            <person name="Cho S.J."/>
            <person name="Edsinger-Gonzales E."/>
            <person name="Havlak P."/>
            <person name="Hellsten U."/>
            <person name="Kuo D.H."/>
            <person name="Larsson T."/>
            <person name="Lv J."/>
            <person name="Arendt D."/>
            <person name="Savage R."/>
            <person name="Osoegawa K."/>
            <person name="de Jong P."/>
            <person name="Grimwood J."/>
            <person name="Chapman J.A."/>
            <person name="Shapiro H."/>
            <person name="Aerts A."/>
            <person name="Otillar R.P."/>
            <person name="Terry A.Y."/>
            <person name="Boore J.L."/>
            <person name="Grigoriev I.V."/>
            <person name="Lindberg D.R."/>
            <person name="Seaver E.C."/>
            <person name="Weisblat D.A."/>
            <person name="Putnam N.H."/>
            <person name="Rokhsar D.S."/>
        </authorList>
    </citation>
    <scope>NUCLEOTIDE SEQUENCE</scope>
</reference>
<dbReference type="OrthoDB" id="17328at2759"/>
<dbReference type="PANTHER" id="PTHR20948">
    <property type="entry name" value="TRANSMEMBRANE PROTEIN 164"/>
    <property type="match status" value="1"/>
</dbReference>
<dbReference type="OMA" id="TMSRYSL"/>
<reference evidence="3" key="3">
    <citation type="submission" date="2015-06" db="UniProtKB">
        <authorList>
            <consortium name="EnsemblMetazoa"/>
        </authorList>
    </citation>
    <scope>IDENTIFICATION</scope>
</reference>
<keyword evidence="1" id="KW-0472">Membrane</keyword>
<dbReference type="InterPro" id="IPR026508">
    <property type="entry name" value="TMEM164"/>
</dbReference>
<dbReference type="RefSeq" id="XP_009029599.1">
    <property type="nucleotide sequence ID" value="XM_009031351.1"/>
</dbReference>
<proteinExistence type="predicted"/>
<feature type="transmembrane region" description="Helical" evidence="1">
    <location>
        <begin position="70"/>
        <end position="87"/>
    </location>
</feature>
<dbReference type="GeneID" id="20196230"/>
<evidence type="ECO:0000256" key="1">
    <source>
        <dbReference type="SAM" id="Phobius"/>
    </source>
</evidence>
<keyword evidence="1" id="KW-0812">Transmembrane</keyword>
<dbReference type="Pfam" id="PF14808">
    <property type="entry name" value="TMEM164"/>
    <property type="match status" value="1"/>
</dbReference>
<accession>T1EI30</accession>
<feature type="transmembrane region" description="Helical" evidence="1">
    <location>
        <begin position="155"/>
        <end position="170"/>
    </location>
</feature>
<protein>
    <recommendedName>
        <fullName evidence="5">Transmembrane protein 164</fullName>
    </recommendedName>
</protein>
<dbReference type="CTD" id="20196230"/>
<evidence type="ECO:0000313" key="3">
    <source>
        <dbReference type="EnsemblMetazoa" id="HelroP133970"/>
    </source>
</evidence>
<feature type="transmembrane region" description="Helical" evidence="1">
    <location>
        <begin position="191"/>
        <end position="210"/>
    </location>
</feature>
<reference evidence="4" key="1">
    <citation type="submission" date="2012-12" db="EMBL/GenBank/DDBJ databases">
        <authorList>
            <person name="Hellsten U."/>
            <person name="Grimwood J."/>
            <person name="Chapman J.A."/>
            <person name="Shapiro H."/>
            <person name="Aerts A."/>
            <person name="Otillar R.P."/>
            <person name="Terry A.Y."/>
            <person name="Boore J.L."/>
            <person name="Simakov O."/>
            <person name="Marletaz F."/>
            <person name="Cho S.-J."/>
            <person name="Edsinger-Gonzales E."/>
            <person name="Havlak P."/>
            <person name="Kuo D.-H."/>
            <person name="Larsson T."/>
            <person name="Lv J."/>
            <person name="Arendt D."/>
            <person name="Savage R."/>
            <person name="Osoegawa K."/>
            <person name="de Jong P."/>
            <person name="Lindberg D.R."/>
            <person name="Seaver E.C."/>
            <person name="Weisblat D.A."/>
            <person name="Putnam N.H."/>
            <person name="Grigoriev I.V."/>
            <person name="Rokhsar D.S."/>
        </authorList>
    </citation>
    <scope>NUCLEOTIDE SEQUENCE</scope>
</reference>
<evidence type="ECO:0000313" key="2">
    <source>
        <dbReference type="EMBL" id="ESN92368.1"/>
    </source>
</evidence>
<dbReference type="Proteomes" id="UP000015101">
    <property type="component" value="Unassembled WGS sequence"/>
</dbReference>
<dbReference type="EnsemblMetazoa" id="HelroT133970">
    <property type="protein sequence ID" value="HelroP133970"/>
    <property type="gene ID" value="HelroG133970"/>
</dbReference>
<dbReference type="HOGENOM" id="CLU_072415_0_0_1"/>
<feature type="transmembrane region" description="Helical" evidence="1">
    <location>
        <begin position="126"/>
        <end position="143"/>
    </location>
</feature>
<dbReference type="EMBL" id="KB097650">
    <property type="protein sequence ID" value="ESN92368.1"/>
    <property type="molecule type" value="Genomic_DNA"/>
</dbReference>
<dbReference type="InParanoid" id="T1EI30"/>